<dbReference type="GO" id="GO:0010828">
    <property type="term" value="P:positive regulation of D-glucose transmembrane transport"/>
    <property type="evidence" value="ECO:0007669"/>
    <property type="project" value="TreeGrafter"/>
</dbReference>
<accession>A0A7R9FYF8</accession>
<feature type="compositionally biased region" description="Basic residues" evidence="1">
    <location>
        <begin position="213"/>
        <end position="230"/>
    </location>
</feature>
<dbReference type="GO" id="GO:0090314">
    <property type="term" value="P:positive regulation of protein targeting to membrane"/>
    <property type="evidence" value="ECO:0007669"/>
    <property type="project" value="TreeGrafter"/>
</dbReference>
<dbReference type="PANTHER" id="PTHR37412:SF2">
    <property type="entry name" value="C2 DOMAIN-CONTAINING PROTEIN 5"/>
    <property type="match status" value="1"/>
</dbReference>
<dbReference type="GO" id="GO:0005544">
    <property type="term" value="F:calcium-dependent phospholipid binding"/>
    <property type="evidence" value="ECO:0007669"/>
    <property type="project" value="InterPro"/>
</dbReference>
<dbReference type="SUPFAM" id="SSF53098">
    <property type="entry name" value="Ribonuclease H-like"/>
    <property type="match status" value="1"/>
</dbReference>
<reference evidence="3" key="1">
    <citation type="submission" date="2020-11" db="EMBL/GenBank/DDBJ databases">
        <authorList>
            <person name="Tran Van P."/>
        </authorList>
    </citation>
    <scope>NUCLEOTIDE SEQUENCE</scope>
</reference>
<dbReference type="GO" id="GO:0065002">
    <property type="term" value="P:intracellular protein transmembrane transport"/>
    <property type="evidence" value="ECO:0007669"/>
    <property type="project" value="TreeGrafter"/>
</dbReference>
<name>A0A7R9FYF8_TIMSH</name>
<evidence type="ECO:0000259" key="2">
    <source>
        <dbReference type="Pfam" id="PF23128"/>
    </source>
</evidence>
<dbReference type="GO" id="GO:0072659">
    <property type="term" value="P:protein localization to plasma membrane"/>
    <property type="evidence" value="ECO:0007669"/>
    <property type="project" value="TreeGrafter"/>
</dbReference>
<gene>
    <name evidence="3" type="ORF">TSIB3V08_LOCUS4147</name>
</gene>
<dbReference type="GO" id="GO:0031340">
    <property type="term" value="P:positive regulation of vesicle fusion"/>
    <property type="evidence" value="ECO:0007669"/>
    <property type="project" value="TreeGrafter"/>
</dbReference>
<dbReference type="GO" id="GO:0005886">
    <property type="term" value="C:plasma membrane"/>
    <property type="evidence" value="ECO:0007669"/>
    <property type="project" value="TreeGrafter"/>
</dbReference>
<dbReference type="Pfam" id="PF23128">
    <property type="entry name" value="YbjQ_4"/>
    <property type="match status" value="1"/>
</dbReference>
<feature type="domain" description="C2CD5 C-terminal" evidence="2">
    <location>
        <begin position="240"/>
        <end position="326"/>
    </location>
</feature>
<evidence type="ECO:0000256" key="1">
    <source>
        <dbReference type="SAM" id="MobiDB-lite"/>
    </source>
</evidence>
<proteinExistence type="predicted"/>
<dbReference type="InterPro" id="IPR012337">
    <property type="entry name" value="RNaseH-like_sf"/>
</dbReference>
<organism evidence="3">
    <name type="scientific">Timema shepardi</name>
    <name type="common">Walking stick</name>
    <dbReference type="NCBI Taxonomy" id="629360"/>
    <lineage>
        <taxon>Eukaryota</taxon>
        <taxon>Metazoa</taxon>
        <taxon>Ecdysozoa</taxon>
        <taxon>Arthropoda</taxon>
        <taxon>Hexapoda</taxon>
        <taxon>Insecta</taxon>
        <taxon>Pterygota</taxon>
        <taxon>Neoptera</taxon>
        <taxon>Polyneoptera</taxon>
        <taxon>Phasmatodea</taxon>
        <taxon>Timematodea</taxon>
        <taxon>Timematoidea</taxon>
        <taxon>Timematidae</taxon>
        <taxon>Timema</taxon>
    </lineage>
</organism>
<dbReference type="AlphaFoldDB" id="A0A7R9FYF8"/>
<dbReference type="PANTHER" id="PTHR37412">
    <property type="entry name" value="C2 DOMAIN-CONTAINING PROTEIN 5"/>
    <property type="match status" value="1"/>
</dbReference>
<evidence type="ECO:0000313" key="3">
    <source>
        <dbReference type="EMBL" id="CAD7259954.1"/>
    </source>
</evidence>
<feature type="region of interest" description="Disordered" evidence="1">
    <location>
        <begin position="213"/>
        <end position="233"/>
    </location>
</feature>
<dbReference type="InterPro" id="IPR057815">
    <property type="entry name" value="C2CD5_C"/>
</dbReference>
<protein>
    <recommendedName>
        <fullName evidence="2">C2CD5 C-terminal domain-containing protein</fullName>
    </recommendedName>
</protein>
<sequence>MEEMVLPVLELIQFVDTRWSSEYNMLSRLHAVRKAVGAELANSENNIEILTEVEWKQAAGIVEVLGPLADATKEINKALKSRFSFYDSDPIFCPSMLCDPRFRGVLIDDMVAVNTLAIEVKKLSDKSSLEPNVKDEHPSCSSSSSGLWSSFDSIPNTTQPAIDNNSEVKDYLNEPRVPISDDSDMIFNLDDEHNVTETVLSVAPLQSQLGRVRPRSPQRVRIQPVKHQHTPPRERYGVDITPLSYVPGGKIEKYLGNLNFFFIRESTGIRECGGLSGFVHSFVTEVLAIVRAHVTALGGNAMVAYFISECILYHNPHKNQVFFVLSNDNTTGYAENICSRVSAHN</sequence>
<dbReference type="EMBL" id="OC001456">
    <property type="protein sequence ID" value="CAD7259954.1"/>
    <property type="molecule type" value="Genomic_DNA"/>
</dbReference>
<dbReference type="InterPro" id="IPR038983">
    <property type="entry name" value="C2CD5"/>
</dbReference>
<dbReference type="GO" id="GO:0005509">
    <property type="term" value="F:calcium ion binding"/>
    <property type="evidence" value="ECO:0007669"/>
    <property type="project" value="TreeGrafter"/>
</dbReference>